<dbReference type="Pfam" id="PF17862">
    <property type="entry name" value="AAA_lid_3"/>
    <property type="match status" value="1"/>
</dbReference>
<evidence type="ECO:0000313" key="2">
    <source>
        <dbReference type="EMBL" id="MBD2169696.1"/>
    </source>
</evidence>
<keyword evidence="3" id="KW-1185">Reference proteome</keyword>
<dbReference type="Gene3D" id="1.10.8.60">
    <property type="match status" value="1"/>
</dbReference>
<dbReference type="EMBL" id="JACJQC010000001">
    <property type="protein sequence ID" value="MBD2169696.1"/>
    <property type="molecule type" value="Genomic_DNA"/>
</dbReference>
<protein>
    <recommendedName>
        <fullName evidence="1">AAA ATPase AAA+ lid domain-containing protein</fullName>
    </recommendedName>
</protein>
<name>A0ABR7ZAS7_ANACY</name>
<accession>A0ABR7ZAS7</accession>
<gene>
    <name evidence="2" type="ORF">H6F81_00310</name>
</gene>
<comment type="caution">
    <text evidence="2">The sequence shown here is derived from an EMBL/GenBank/DDBJ whole genome shotgun (WGS) entry which is preliminary data.</text>
</comment>
<sequence length="52" mass="5666">MQDYGSKWAIAGNTTQFSGAELETLAAEAALLAFDQGRFTNISILLNINLYI</sequence>
<evidence type="ECO:0000313" key="3">
    <source>
        <dbReference type="Proteomes" id="UP000638897"/>
    </source>
</evidence>
<proteinExistence type="predicted"/>
<reference evidence="2 3" key="1">
    <citation type="journal article" date="2020" name="ISME J.">
        <title>Comparative genomics reveals insights into cyanobacterial evolution and habitat adaptation.</title>
        <authorList>
            <person name="Chen M.Y."/>
            <person name="Teng W.K."/>
            <person name="Zhao L."/>
            <person name="Hu C.X."/>
            <person name="Zhou Y.K."/>
            <person name="Han B.P."/>
            <person name="Song L.R."/>
            <person name="Shu W.S."/>
        </authorList>
    </citation>
    <scope>NUCLEOTIDE SEQUENCE [LARGE SCALE GENOMIC DNA]</scope>
    <source>
        <strain evidence="2 3">FACHB-318</strain>
    </source>
</reference>
<dbReference type="InterPro" id="IPR041569">
    <property type="entry name" value="AAA_lid_3"/>
</dbReference>
<feature type="domain" description="AAA ATPase AAA+ lid" evidence="1">
    <location>
        <begin position="9"/>
        <end position="39"/>
    </location>
</feature>
<organism evidence="2 3">
    <name type="scientific">Anabaena cylindrica FACHB-318</name>
    <dbReference type="NCBI Taxonomy" id="2692880"/>
    <lineage>
        <taxon>Bacteria</taxon>
        <taxon>Bacillati</taxon>
        <taxon>Cyanobacteriota</taxon>
        <taxon>Cyanophyceae</taxon>
        <taxon>Nostocales</taxon>
        <taxon>Nostocaceae</taxon>
        <taxon>Anabaena</taxon>
    </lineage>
</organism>
<evidence type="ECO:0000259" key="1">
    <source>
        <dbReference type="Pfam" id="PF17862"/>
    </source>
</evidence>
<dbReference type="RefSeq" id="WP_158303713.1">
    <property type="nucleotide sequence ID" value="NZ_JACJQC010000001.1"/>
</dbReference>
<dbReference type="Proteomes" id="UP000638897">
    <property type="component" value="Unassembled WGS sequence"/>
</dbReference>